<name>A0ABU0LYE7_9BACT</name>
<proteinExistence type="predicted"/>
<reference evidence="2" key="1">
    <citation type="submission" date="2023-07" db="EMBL/GenBank/DDBJ databases">
        <title>Genomic Encyclopedia of Type Strains, Phase IV (KMG-IV): sequencing the most valuable type-strain genomes for metagenomic binning, comparative biology and taxonomic classification.</title>
        <authorList>
            <person name="Goeker M."/>
        </authorList>
    </citation>
    <scope>NUCLEOTIDE SEQUENCE [LARGE SCALE GENOMIC DNA]</scope>
    <source>
        <strain evidence="2">DSM 21204</strain>
    </source>
</reference>
<organism evidence="2 3">
    <name type="scientific">Mycoplasmoides fastidiosum</name>
    <dbReference type="NCBI Taxonomy" id="92758"/>
    <lineage>
        <taxon>Bacteria</taxon>
        <taxon>Bacillati</taxon>
        <taxon>Mycoplasmatota</taxon>
        <taxon>Mycoplasmoidales</taxon>
        <taxon>Mycoplasmoidaceae</taxon>
        <taxon>Mycoplasmoides</taxon>
    </lineage>
</organism>
<protein>
    <submittedName>
        <fullName evidence="2">Uncharacterized protein</fullName>
    </submittedName>
</protein>
<feature type="compositionally biased region" description="Polar residues" evidence="1">
    <location>
        <begin position="34"/>
        <end position="54"/>
    </location>
</feature>
<dbReference type="RefSeq" id="WP_256547584.1">
    <property type="nucleotide sequence ID" value="NZ_CP101809.1"/>
</dbReference>
<gene>
    <name evidence="2" type="ORF">J2Z62_000153</name>
</gene>
<comment type="caution">
    <text evidence="2">The sequence shown here is derived from an EMBL/GenBank/DDBJ whole genome shotgun (WGS) entry which is preliminary data.</text>
</comment>
<sequence length="324" mass="39125">MNFFSKIKKSKKEQSTEKIDSQILEESKIENNEKSLSTNSSNKNQVVQESVNQENISEFERTANEYIAEINHYDHKSLMHFYHNYTLSNLNKIKPNLADFKNVYGSKIHYDSKFKRYRLEQLETIEDYQNLIKFLEQNDLIIFKNYISSFLSQSFQNKNSYLKTLHYLKIKDDNFRSIIIDFEKIAPQFFNWILINVEIEELILKRATSFDHAFIYVMVNLMLKDENFGRSGFFLLKQYLKENNVYTDFQNIQDIAYFWNLYVDQWRLALTKYVKWDLRYNSILKKLYNLSPRILKYCQSTFLQNYYDSETINFEDSSNDEENE</sequence>
<dbReference type="Proteomes" id="UP001240643">
    <property type="component" value="Unassembled WGS sequence"/>
</dbReference>
<feature type="compositionally biased region" description="Basic and acidic residues" evidence="1">
    <location>
        <begin position="12"/>
        <end position="33"/>
    </location>
</feature>
<accession>A0ABU0LYE7</accession>
<evidence type="ECO:0000313" key="2">
    <source>
        <dbReference type="EMBL" id="MDQ0513715.1"/>
    </source>
</evidence>
<dbReference type="EMBL" id="JAUSWO010000001">
    <property type="protein sequence ID" value="MDQ0513715.1"/>
    <property type="molecule type" value="Genomic_DNA"/>
</dbReference>
<feature type="region of interest" description="Disordered" evidence="1">
    <location>
        <begin position="1"/>
        <end position="54"/>
    </location>
</feature>
<evidence type="ECO:0000256" key="1">
    <source>
        <dbReference type="SAM" id="MobiDB-lite"/>
    </source>
</evidence>
<keyword evidence="3" id="KW-1185">Reference proteome</keyword>
<feature type="compositionally biased region" description="Basic residues" evidence="1">
    <location>
        <begin position="1"/>
        <end position="11"/>
    </location>
</feature>
<evidence type="ECO:0000313" key="3">
    <source>
        <dbReference type="Proteomes" id="UP001240643"/>
    </source>
</evidence>